<comment type="caution">
    <text evidence="1">The sequence shown here is derived from an EMBL/GenBank/DDBJ whole genome shotgun (WGS) entry which is preliminary data.</text>
</comment>
<dbReference type="EMBL" id="AJMT01000065">
    <property type="protein sequence ID" value="EIG29518.1"/>
    <property type="molecule type" value="Genomic_DNA"/>
</dbReference>
<dbReference type="AlphaFoldDB" id="I2NUK7"/>
<dbReference type="Proteomes" id="UP000004473">
    <property type="component" value="Unassembled WGS sequence"/>
</dbReference>
<sequence length="38" mass="4361">MNRNPFSDDLFYVFAGYSGLTKSGQGEVTPYWFKVKPL</sequence>
<name>I2NUK7_NEISI</name>
<dbReference type="PATRIC" id="fig|1095748.3.peg.880"/>
<protein>
    <submittedName>
        <fullName evidence="1">Uncharacterized protein</fullName>
    </submittedName>
</protein>
<gene>
    <name evidence="1" type="ORF">HMPREF1051_0961</name>
</gene>
<accession>I2NUK7</accession>
<evidence type="ECO:0000313" key="2">
    <source>
        <dbReference type="Proteomes" id="UP000004473"/>
    </source>
</evidence>
<organism evidence="1 2">
    <name type="scientific">Neisseria sicca VK64</name>
    <dbReference type="NCBI Taxonomy" id="1095748"/>
    <lineage>
        <taxon>Bacteria</taxon>
        <taxon>Pseudomonadati</taxon>
        <taxon>Pseudomonadota</taxon>
        <taxon>Betaproteobacteria</taxon>
        <taxon>Neisseriales</taxon>
        <taxon>Neisseriaceae</taxon>
        <taxon>Neisseria</taxon>
    </lineage>
</organism>
<evidence type="ECO:0000313" key="1">
    <source>
        <dbReference type="EMBL" id="EIG29518.1"/>
    </source>
</evidence>
<reference evidence="1 2" key="1">
    <citation type="submission" date="2012-04" db="EMBL/GenBank/DDBJ databases">
        <authorList>
            <person name="Harkins D.M."/>
            <person name="Madupu R."/>
            <person name="Durkin A.S."/>
            <person name="Torralba M."/>
            <person name="Methe B."/>
            <person name="Sutton G.G."/>
            <person name="Nelson K.E."/>
        </authorList>
    </citation>
    <scope>NUCLEOTIDE SEQUENCE [LARGE SCALE GENOMIC DNA]</scope>
    <source>
        <strain evidence="1 2">VK64</strain>
    </source>
</reference>
<proteinExistence type="predicted"/>